<reference evidence="2" key="2">
    <citation type="submission" date="2020-09" db="EMBL/GenBank/DDBJ databases">
        <authorList>
            <person name="Sun Q."/>
            <person name="Ohkuma M."/>
        </authorList>
    </citation>
    <scope>NUCLEOTIDE SEQUENCE</scope>
    <source>
        <strain evidence="2">JCM 4646</strain>
    </source>
</reference>
<dbReference type="AlphaFoldDB" id="A0A919L1B5"/>
<comment type="caution">
    <text evidence="2">The sequence shown here is derived from an EMBL/GenBank/DDBJ whole genome shotgun (WGS) entry which is preliminary data.</text>
</comment>
<evidence type="ECO:0000256" key="1">
    <source>
        <dbReference type="SAM" id="MobiDB-lite"/>
    </source>
</evidence>
<name>A0A919L1B5_9ACTN</name>
<dbReference type="RefSeq" id="WP_190214342.1">
    <property type="nucleotide sequence ID" value="NZ_BNBO01000051.1"/>
</dbReference>
<keyword evidence="3" id="KW-1185">Reference proteome</keyword>
<sequence>MVTLFLLTAPLLLAVVLAGSGRGHRRARPPVYRRHSRGAARHAARRRIEA</sequence>
<organism evidence="2 3">
    <name type="scientific">Kitasatospora indigofera</name>
    <dbReference type="NCBI Taxonomy" id="67307"/>
    <lineage>
        <taxon>Bacteria</taxon>
        <taxon>Bacillati</taxon>
        <taxon>Actinomycetota</taxon>
        <taxon>Actinomycetes</taxon>
        <taxon>Kitasatosporales</taxon>
        <taxon>Streptomycetaceae</taxon>
        <taxon>Kitasatospora</taxon>
    </lineage>
</organism>
<accession>A0A919L1B5</accession>
<gene>
    <name evidence="2" type="ORF">GCM10018781_63280</name>
</gene>
<reference evidence="2" key="1">
    <citation type="journal article" date="2014" name="Int. J. Syst. Evol. Microbiol.">
        <title>Complete genome sequence of Corynebacterium casei LMG S-19264T (=DSM 44701T), isolated from a smear-ripened cheese.</title>
        <authorList>
            <consortium name="US DOE Joint Genome Institute (JGI-PGF)"/>
            <person name="Walter F."/>
            <person name="Albersmeier A."/>
            <person name="Kalinowski J."/>
            <person name="Ruckert C."/>
        </authorList>
    </citation>
    <scope>NUCLEOTIDE SEQUENCE</scope>
    <source>
        <strain evidence="2">JCM 4646</strain>
    </source>
</reference>
<evidence type="ECO:0000313" key="3">
    <source>
        <dbReference type="Proteomes" id="UP000617734"/>
    </source>
</evidence>
<proteinExistence type="predicted"/>
<feature type="region of interest" description="Disordered" evidence="1">
    <location>
        <begin position="20"/>
        <end position="50"/>
    </location>
</feature>
<evidence type="ECO:0000313" key="2">
    <source>
        <dbReference type="EMBL" id="GHH81190.1"/>
    </source>
</evidence>
<dbReference type="Proteomes" id="UP000617734">
    <property type="component" value="Unassembled WGS sequence"/>
</dbReference>
<dbReference type="GeneID" id="95356631"/>
<dbReference type="EMBL" id="BNBO01000051">
    <property type="protein sequence ID" value="GHH81190.1"/>
    <property type="molecule type" value="Genomic_DNA"/>
</dbReference>
<feature type="compositionally biased region" description="Basic residues" evidence="1">
    <location>
        <begin position="22"/>
        <end position="50"/>
    </location>
</feature>
<protein>
    <submittedName>
        <fullName evidence="2">Uncharacterized protein</fullName>
    </submittedName>
</protein>